<evidence type="ECO:0000256" key="1">
    <source>
        <dbReference type="ARBA" id="ARBA00005437"/>
    </source>
</evidence>
<dbReference type="PANTHER" id="PTHR31087">
    <property type="match status" value="1"/>
</dbReference>
<dbReference type="Proteomes" id="UP001231189">
    <property type="component" value="Unassembled WGS sequence"/>
</dbReference>
<dbReference type="Pfam" id="PF04525">
    <property type="entry name" value="LOR"/>
    <property type="match status" value="1"/>
</dbReference>
<dbReference type="EMBL" id="JAUUTY010000004">
    <property type="protein sequence ID" value="KAK1643075.1"/>
    <property type="molecule type" value="Genomic_DNA"/>
</dbReference>
<sequence length="438" mass="47881">MPWPWDKSAAVDARFYARHPTTFTVTRSHYTARGRGFDVTAGGGSATMQVEIAHYGYQRLRSLIFLEATTRRAVLTVEESPSMLRMGRRWEAFRARGTGQADLLFVAVNKTPFLTVSTTTVHVFLDGSSSGERAPDFVVHGSYHRDAMTVSDSGGAAVAQIGNKSTLWGALVGEHTYTVRVNPGIDQAFVLALTLILDQMHNVDHDPYYYHHSYRCTQQPPPRAAVPSLCLRAAVPEPLPPRRRPRAHASSLAPPRRASPPEHLPSRQLVAPPSIRTADRRRPLPPLGTAPAFPCSGLSSPAHRAATPLLCSWLHGGRRCIPQIEWGQGPWRCLVIFLKAAASSFLTSHLASYCASLRRHGRRHIRPCFFEVTGGRGVAQAATMGGRCCAPEGPSRRRWPAPPQSFSPTCIGTLATGRHAPSTARAVAFLVAKMTPWG</sequence>
<evidence type="ECO:0000313" key="3">
    <source>
        <dbReference type="EMBL" id="KAK1643075.1"/>
    </source>
</evidence>
<reference evidence="3" key="1">
    <citation type="submission" date="2023-07" db="EMBL/GenBank/DDBJ databases">
        <title>A chromosome-level genome assembly of Lolium multiflorum.</title>
        <authorList>
            <person name="Chen Y."/>
            <person name="Copetti D."/>
            <person name="Kolliker R."/>
            <person name="Studer B."/>
        </authorList>
    </citation>
    <scope>NUCLEOTIDE SEQUENCE</scope>
    <source>
        <strain evidence="3">02402/16</strain>
        <tissue evidence="3">Leaf</tissue>
    </source>
</reference>
<organism evidence="3 4">
    <name type="scientific">Lolium multiflorum</name>
    <name type="common">Italian ryegrass</name>
    <name type="synonym">Lolium perenne subsp. multiflorum</name>
    <dbReference type="NCBI Taxonomy" id="4521"/>
    <lineage>
        <taxon>Eukaryota</taxon>
        <taxon>Viridiplantae</taxon>
        <taxon>Streptophyta</taxon>
        <taxon>Embryophyta</taxon>
        <taxon>Tracheophyta</taxon>
        <taxon>Spermatophyta</taxon>
        <taxon>Magnoliopsida</taxon>
        <taxon>Liliopsida</taxon>
        <taxon>Poales</taxon>
        <taxon>Poaceae</taxon>
        <taxon>BOP clade</taxon>
        <taxon>Pooideae</taxon>
        <taxon>Poodae</taxon>
        <taxon>Poeae</taxon>
        <taxon>Poeae Chloroplast Group 2 (Poeae type)</taxon>
        <taxon>Loliodinae</taxon>
        <taxon>Loliinae</taxon>
        <taxon>Lolium</taxon>
    </lineage>
</organism>
<gene>
    <name evidence="3" type="ORF">QYE76_060880</name>
</gene>
<dbReference type="Gene3D" id="2.40.160.200">
    <property type="entry name" value="LURP1-related"/>
    <property type="match status" value="1"/>
</dbReference>
<evidence type="ECO:0000256" key="2">
    <source>
        <dbReference type="SAM" id="MobiDB-lite"/>
    </source>
</evidence>
<comment type="caution">
    <text evidence="3">The sequence shown here is derived from an EMBL/GenBank/DDBJ whole genome shotgun (WGS) entry which is preliminary data.</text>
</comment>
<dbReference type="SUPFAM" id="SSF54518">
    <property type="entry name" value="Tubby C-terminal domain-like"/>
    <property type="match status" value="1"/>
</dbReference>
<name>A0AAD8S0W2_LOLMU</name>
<proteinExistence type="inferred from homology"/>
<keyword evidence="4" id="KW-1185">Reference proteome</keyword>
<accession>A0AAD8S0W2</accession>
<dbReference type="InterPro" id="IPR007612">
    <property type="entry name" value="LOR"/>
</dbReference>
<protein>
    <submittedName>
        <fullName evidence="3">Uncharacterized protein</fullName>
    </submittedName>
</protein>
<evidence type="ECO:0000313" key="4">
    <source>
        <dbReference type="Proteomes" id="UP001231189"/>
    </source>
</evidence>
<dbReference type="InterPro" id="IPR038595">
    <property type="entry name" value="LOR_sf"/>
</dbReference>
<comment type="similarity">
    <text evidence="1">Belongs to the LOR family.</text>
</comment>
<dbReference type="AlphaFoldDB" id="A0AAD8S0W2"/>
<dbReference type="PANTHER" id="PTHR31087:SF94">
    <property type="entry name" value="EXPRESSED PROTEIN"/>
    <property type="match status" value="1"/>
</dbReference>
<feature type="region of interest" description="Disordered" evidence="2">
    <location>
        <begin position="237"/>
        <end position="286"/>
    </location>
</feature>
<dbReference type="InterPro" id="IPR025659">
    <property type="entry name" value="Tubby-like_C"/>
</dbReference>